<dbReference type="Pfam" id="PF13537">
    <property type="entry name" value="GATase_7"/>
    <property type="match status" value="1"/>
</dbReference>
<dbReference type="InterPro" id="IPR035584">
    <property type="entry name" value="PurF_N"/>
</dbReference>
<keyword evidence="7" id="KW-0004">4Fe-4S</keyword>
<comment type="pathway">
    <text evidence="1 7 8">Purine metabolism; IMP biosynthesis via de novo pathway; N(1)-(5-phospho-D-ribosyl)glycinamide from 5-phospho-alpha-D-ribose 1-diphosphate: step 1/2.</text>
</comment>
<dbReference type="SUPFAM" id="SSF53271">
    <property type="entry name" value="PRTase-like"/>
    <property type="match status" value="1"/>
</dbReference>
<keyword evidence="4 7" id="KW-0808">Transferase</keyword>
<evidence type="ECO:0000313" key="14">
    <source>
        <dbReference type="EMBL" id="CUU08360.1"/>
    </source>
</evidence>
<dbReference type="RefSeq" id="WP_047133515.1">
    <property type="nucleotide sequence ID" value="NZ_CZVI01000031.1"/>
</dbReference>
<keyword evidence="5 7" id="KW-0658">Purine biosynthesis</keyword>
<dbReference type="NCBIfam" id="TIGR01134">
    <property type="entry name" value="purF"/>
    <property type="match status" value="1"/>
</dbReference>
<gene>
    <name evidence="7" type="primary">purF</name>
    <name evidence="14" type="ORF">JGI4_02064</name>
    <name evidence="13" type="ORF">JGI8_01741</name>
</gene>
<accession>A0A0P1L7F9</accession>
<proteinExistence type="inferred from homology"/>
<accession>A0A0P1P370</accession>
<dbReference type="GO" id="GO:0009113">
    <property type="term" value="P:purine nucleobase biosynthetic process"/>
    <property type="evidence" value="ECO:0007669"/>
    <property type="project" value="UniProtKB-UniRule"/>
</dbReference>
<evidence type="ECO:0000313" key="16">
    <source>
        <dbReference type="Proteomes" id="UP000182200"/>
    </source>
</evidence>
<name>A0A0P1P7Z9_9BACT</name>
<dbReference type="CDD" id="cd06223">
    <property type="entry name" value="PRTases_typeI"/>
    <property type="match status" value="1"/>
</dbReference>
<feature type="binding site" evidence="7 11">
    <location>
        <position position="460"/>
    </location>
    <ligand>
        <name>[4Fe-4S] cluster</name>
        <dbReference type="ChEBI" id="CHEBI:49883"/>
    </ligand>
</feature>
<keyword evidence="16" id="KW-1185">Reference proteome</keyword>
<accession>A0A0P1NX66</accession>
<accession>A0A0S4NBT8</accession>
<feature type="domain" description="Glutamine amidotransferase type-2" evidence="12">
    <location>
        <begin position="2"/>
        <end position="229"/>
    </location>
</feature>
<dbReference type="InterPro" id="IPR029055">
    <property type="entry name" value="Ntn_hydrolases_N"/>
</dbReference>
<comment type="cofactor">
    <cofactor evidence="7 11">
        <name>[4Fe-4S] cluster</name>
        <dbReference type="ChEBI" id="CHEBI:49883"/>
    </cofactor>
    <text evidence="7 11">Binds 1 [4Fe-4S] cluster per subunit.</text>
</comment>
<evidence type="ECO:0000256" key="1">
    <source>
        <dbReference type="ARBA" id="ARBA00005209"/>
    </source>
</evidence>
<dbReference type="InterPro" id="IPR029057">
    <property type="entry name" value="PRTase-like"/>
</dbReference>
<feature type="active site" description="Nucleophile" evidence="7 9">
    <location>
        <position position="2"/>
    </location>
</feature>
<dbReference type="AlphaFoldDB" id="A0A0P1P7Z9"/>
<dbReference type="Proteomes" id="UP000182011">
    <property type="component" value="Unassembled WGS sequence"/>
</dbReference>
<feature type="binding site" evidence="7 10">
    <location>
        <position position="372"/>
    </location>
    <ligand>
        <name>Mg(2+)</name>
        <dbReference type="ChEBI" id="CHEBI:18420"/>
    </ligand>
</feature>
<evidence type="ECO:0000256" key="4">
    <source>
        <dbReference type="ARBA" id="ARBA00022679"/>
    </source>
</evidence>
<feature type="binding site" evidence="7 11">
    <location>
        <position position="408"/>
    </location>
    <ligand>
        <name>[4Fe-4S] cluster</name>
        <dbReference type="ChEBI" id="CHEBI:49883"/>
    </ligand>
</feature>
<sequence>MCGIFGIYGHPQAALMTYYGLYALQHRGQESTGIVTCERDELSGKVKFNFHKGLGLVADVFKDEKIINEYLRGTSAIGHNRYSTTGASNKANIQPFVVHYKGGNLAIAHNGNLTNTRTLRNKLQLEGTIFQSSTDTEIILHLIAKSQREDQIEQIKESLNQIEGAYSLVILTDDKLIAIRDPYGFRPLSVGIMPDGAYVVASETCAFDLIEAKYVRDVLPGEMLVIDDEVIRTGNLKSYWIEKKVERQAFCIFEFIYFSRPDSKIFGENVDKVRRKLGKLLAHEHPAPKSTEDDKVIVINVPDSSNTATLGFVTESNKLGNNVKIEIGLIRSHYVGRTFIQPQQNMRELNVKVKFNTVKGVLENKRVVIVDDSIVRGTTSKALVKLIKEAGAREVHFRVASPPIKFPCYYGMDFPSQEELIASRLNGDIEAIRKELGVETLGYLSVEKLLESAPKHLSFCTACFTGNYPTSTEEKPEKYEHELNIKEATERFD</sequence>
<accession>A0A0P1LDE2</accession>
<keyword evidence="7 10" id="KW-0479">Metal-binding</keyword>
<accession>A0A0P1MCI5</accession>
<dbReference type="HAMAP" id="MF_01931">
    <property type="entry name" value="PurF"/>
    <property type="match status" value="1"/>
</dbReference>
<dbReference type="STRING" id="1633631.GCA_001442925_02058"/>
<dbReference type="InterPro" id="IPR000836">
    <property type="entry name" value="PRTase_dom"/>
</dbReference>
<accession>A0A0P1LTI1</accession>
<feature type="binding site" evidence="7 10">
    <location>
        <position position="304"/>
    </location>
    <ligand>
        <name>Mg(2+)</name>
        <dbReference type="ChEBI" id="CHEBI:18420"/>
    </ligand>
</feature>
<reference evidence="13 16" key="1">
    <citation type="submission" date="2015-11" db="EMBL/GenBank/DDBJ databases">
        <authorList>
            <person name="Varghese N."/>
        </authorList>
    </citation>
    <scope>NUCLEOTIDE SEQUENCE [LARGE SCALE GENOMIC DNA]</scope>
    <source>
        <strain evidence="13 16">JGI-8</strain>
    </source>
</reference>
<evidence type="ECO:0000259" key="12">
    <source>
        <dbReference type="PROSITE" id="PS51278"/>
    </source>
</evidence>
<dbReference type="PIRSF" id="PIRSF000485">
    <property type="entry name" value="Amd_phspho_trans"/>
    <property type="match status" value="1"/>
</dbReference>
<evidence type="ECO:0000313" key="13">
    <source>
        <dbReference type="EMBL" id="CUS92885.1"/>
    </source>
</evidence>
<evidence type="ECO:0000256" key="9">
    <source>
        <dbReference type="PIRSR" id="PIRSR000485-1"/>
    </source>
</evidence>
<dbReference type="PANTHER" id="PTHR11907">
    <property type="entry name" value="AMIDOPHOSPHORIBOSYLTRANSFERASE"/>
    <property type="match status" value="1"/>
</dbReference>
<dbReference type="EMBL" id="FAOP01000009">
    <property type="protein sequence ID" value="CUU08360.1"/>
    <property type="molecule type" value="Genomic_DNA"/>
</dbReference>
<dbReference type="Gene3D" id="3.60.20.10">
    <property type="entry name" value="Glutamine Phosphoribosylpyrophosphate, subunit 1, domain 1"/>
    <property type="match status" value="1"/>
</dbReference>
<feature type="binding site" evidence="7 10">
    <location>
        <position position="371"/>
    </location>
    <ligand>
        <name>Mg(2+)</name>
        <dbReference type="ChEBI" id="CHEBI:18420"/>
    </ligand>
</feature>
<reference evidence="14 15" key="2">
    <citation type="submission" date="2015-11" db="EMBL/GenBank/DDBJ databases">
        <authorList>
            <person name="Zhang Y."/>
            <person name="Guo Z."/>
        </authorList>
    </citation>
    <scope>NUCLEOTIDE SEQUENCE [LARGE SCALE GENOMIC DNA]</scope>
    <source>
        <strain evidence="14">JGI-4</strain>
    </source>
</reference>
<dbReference type="EMBL" id="CZVI01000031">
    <property type="protein sequence ID" value="CUS92885.1"/>
    <property type="molecule type" value="Genomic_DNA"/>
</dbReference>
<evidence type="ECO:0000313" key="15">
    <source>
        <dbReference type="Proteomes" id="UP000182011"/>
    </source>
</evidence>
<keyword evidence="3 7" id="KW-0328">Glycosyltransferase</keyword>
<evidence type="ECO:0000256" key="2">
    <source>
        <dbReference type="ARBA" id="ARBA00010138"/>
    </source>
</evidence>
<dbReference type="OrthoDB" id="9801213at2"/>
<dbReference type="GO" id="GO:0000287">
    <property type="term" value="F:magnesium ion binding"/>
    <property type="evidence" value="ECO:0007669"/>
    <property type="project" value="UniProtKB-UniRule"/>
</dbReference>
<evidence type="ECO:0000256" key="6">
    <source>
        <dbReference type="ARBA" id="ARBA00022962"/>
    </source>
</evidence>
<dbReference type="InterPro" id="IPR005854">
    <property type="entry name" value="PurF"/>
</dbReference>
<evidence type="ECO:0000256" key="3">
    <source>
        <dbReference type="ARBA" id="ARBA00022676"/>
    </source>
</evidence>
<accession>A0A0P1LSD1</accession>
<comment type="catalytic activity">
    <reaction evidence="7 8">
        <text>5-phospho-beta-D-ribosylamine + L-glutamate + diphosphate = 5-phospho-alpha-D-ribose 1-diphosphate + L-glutamine + H2O</text>
        <dbReference type="Rhea" id="RHEA:14905"/>
        <dbReference type="ChEBI" id="CHEBI:15377"/>
        <dbReference type="ChEBI" id="CHEBI:29985"/>
        <dbReference type="ChEBI" id="CHEBI:33019"/>
        <dbReference type="ChEBI" id="CHEBI:58017"/>
        <dbReference type="ChEBI" id="CHEBI:58359"/>
        <dbReference type="ChEBI" id="CHEBI:58681"/>
        <dbReference type="EC" id="2.4.2.14"/>
    </reaction>
</comment>
<accession>A0A0P1P7Z9</accession>
<dbReference type="InterPro" id="IPR017932">
    <property type="entry name" value="GATase_2_dom"/>
</dbReference>
<dbReference type="UniPathway" id="UPA00074">
    <property type="reaction ID" value="UER00124"/>
</dbReference>
<dbReference type="GO" id="GO:0051539">
    <property type="term" value="F:4 iron, 4 sulfur cluster binding"/>
    <property type="evidence" value="ECO:0007669"/>
    <property type="project" value="UniProtKB-KW"/>
</dbReference>
<evidence type="ECO:0000256" key="7">
    <source>
        <dbReference type="HAMAP-Rule" id="MF_01931"/>
    </source>
</evidence>
<keyword evidence="7 11" id="KW-0411">Iron-sulfur</keyword>
<dbReference type="CDD" id="cd00715">
    <property type="entry name" value="GPATase_N"/>
    <property type="match status" value="1"/>
</dbReference>
<dbReference type="EC" id="2.4.2.14" evidence="7"/>
<dbReference type="GO" id="GO:0006189">
    <property type="term" value="P:'de novo' IMP biosynthetic process"/>
    <property type="evidence" value="ECO:0007669"/>
    <property type="project" value="UniProtKB-UniRule"/>
</dbReference>
<keyword evidence="7 11" id="KW-0408">Iron</keyword>
<evidence type="ECO:0000256" key="11">
    <source>
        <dbReference type="PIRSR" id="PIRSR000485-3"/>
    </source>
</evidence>
<dbReference type="Proteomes" id="UP000182200">
    <property type="component" value="Unassembled WGS sequence"/>
</dbReference>
<dbReference type="GO" id="GO:0004044">
    <property type="term" value="F:amidophosphoribosyltransferase activity"/>
    <property type="evidence" value="ECO:0007669"/>
    <property type="project" value="UniProtKB-UniRule"/>
</dbReference>
<dbReference type="SUPFAM" id="SSF56235">
    <property type="entry name" value="N-terminal nucleophile aminohydrolases (Ntn hydrolases)"/>
    <property type="match status" value="1"/>
</dbReference>
<organism evidence="14 15">
    <name type="scientific">Candidatus Kryptonium thompsonii</name>
    <dbReference type="NCBI Taxonomy" id="1633631"/>
    <lineage>
        <taxon>Bacteria</taxon>
        <taxon>Pseudomonadati</taxon>
        <taxon>Candidatus Kryptoniota</taxon>
        <taxon>Candidatus Kryptonium</taxon>
    </lineage>
</organism>
<accession>A0A0P1L5L0</accession>
<keyword evidence="7 10" id="KW-0460">Magnesium</keyword>
<accession>A0A0P1LJP7</accession>
<comment type="function">
    <text evidence="7">Catalyzes the formation of phosphoribosylamine from phosphoribosylpyrophosphate (PRPP) and glutamine.</text>
</comment>
<protein>
    <recommendedName>
        <fullName evidence="7">Amidophosphoribosyltransferase</fullName>
        <shortName evidence="7">ATase</shortName>
        <ecNumber evidence="7">2.4.2.14</ecNumber>
    </recommendedName>
    <alternativeName>
        <fullName evidence="7">Glutamine phosphoribosylpyrophosphate amidotransferase</fullName>
        <shortName evidence="7">GPATase</shortName>
    </alternativeName>
</protein>
<evidence type="ECO:0000256" key="10">
    <source>
        <dbReference type="PIRSR" id="PIRSR000485-2"/>
    </source>
</evidence>
<feature type="binding site" evidence="7 11">
    <location>
        <position position="251"/>
    </location>
    <ligand>
        <name>[4Fe-4S] cluster</name>
        <dbReference type="ChEBI" id="CHEBI:49883"/>
    </ligand>
</feature>
<feature type="binding site" evidence="7 11">
    <location>
        <position position="463"/>
    </location>
    <ligand>
        <name>[4Fe-4S] cluster</name>
        <dbReference type="ChEBI" id="CHEBI:49883"/>
    </ligand>
</feature>
<evidence type="ECO:0000256" key="8">
    <source>
        <dbReference type="PIRNR" id="PIRNR000485"/>
    </source>
</evidence>
<dbReference type="Gene3D" id="3.40.50.2020">
    <property type="match status" value="1"/>
</dbReference>
<evidence type="ECO:0000256" key="5">
    <source>
        <dbReference type="ARBA" id="ARBA00022755"/>
    </source>
</evidence>
<comment type="cofactor">
    <cofactor evidence="7 10">
        <name>Mg(2+)</name>
        <dbReference type="ChEBI" id="CHEBI:18420"/>
    </cofactor>
    <text evidence="7 10">Binds 1 Mg(2+) ion per subunit.</text>
</comment>
<keyword evidence="6 7" id="KW-0315">Glutamine amidotransferase</keyword>
<dbReference type="PROSITE" id="PS51278">
    <property type="entry name" value="GATASE_TYPE_2"/>
    <property type="match status" value="1"/>
</dbReference>
<comment type="similarity">
    <text evidence="2 7 8">In the C-terminal section; belongs to the purine/pyrimidine phosphoribosyltransferase family.</text>
</comment>